<gene>
    <name evidence="1" type="ORF">ACIBG2_08460</name>
</gene>
<reference evidence="1 2" key="1">
    <citation type="submission" date="2024-10" db="EMBL/GenBank/DDBJ databases">
        <title>The Natural Products Discovery Center: Release of the First 8490 Sequenced Strains for Exploring Actinobacteria Biosynthetic Diversity.</title>
        <authorList>
            <person name="Kalkreuter E."/>
            <person name="Kautsar S.A."/>
            <person name="Yang D."/>
            <person name="Bader C.D."/>
            <person name="Teijaro C.N."/>
            <person name="Fluegel L."/>
            <person name="Davis C.M."/>
            <person name="Simpson J.R."/>
            <person name="Lauterbach L."/>
            <person name="Steele A.D."/>
            <person name="Gui C."/>
            <person name="Meng S."/>
            <person name="Li G."/>
            <person name="Viehrig K."/>
            <person name="Ye F."/>
            <person name="Su P."/>
            <person name="Kiefer A.F."/>
            <person name="Nichols A."/>
            <person name="Cepeda A.J."/>
            <person name="Yan W."/>
            <person name="Fan B."/>
            <person name="Jiang Y."/>
            <person name="Adhikari A."/>
            <person name="Zheng C.-J."/>
            <person name="Schuster L."/>
            <person name="Cowan T.M."/>
            <person name="Smanski M.J."/>
            <person name="Chevrette M.G."/>
            <person name="De Carvalho L.P.S."/>
            <person name="Shen B."/>
        </authorList>
    </citation>
    <scope>NUCLEOTIDE SEQUENCE [LARGE SCALE GENOMIC DNA]</scope>
    <source>
        <strain evidence="1 2">NPDC050545</strain>
    </source>
</reference>
<dbReference type="Proteomes" id="UP001612741">
    <property type="component" value="Unassembled WGS sequence"/>
</dbReference>
<sequence length="308" mass="34230">MAEDLKKALEDGPFSAALRLAVQESGLSLDRLQHRLRERDISISRTTLSYWQSGRTQPERPASLRAVRVLEEVLAVPEGGLLHLLGPPRPRGRWAGQLAPRPPRPDQSWARPEGLRRALAQLEATPESLTDPECLRHSVLVRLDAHRQIRTVSTQTVLRATRQEAWRALVVCHAYMAGAAGPAIAQARGWRPGRIRADEETGIEVHEMLLDRILPAGQSTVATRTLAYPPGHLDPHTVWRAEPGTRELTVEVEFDPGALPVRCHAYHHASIAHPRAAVRELWIGASRTAARIVLDPEPGLHGVAWEWD</sequence>
<evidence type="ECO:0008006" key="3">
    <source>
        <dbReference type="Google" id="ProtNLM"/>
    </source>
</evidence>
<dbReference type="EMBL" id="JBITGY010000002">
    <property type="protein sequence ID" value="MFI6497401.1"/>
    <property type="molecule type" value="Genomic_DNA"/>
</dbReference>
<organism evidence="1 2">
    <name type="scientific">Nonomuraea typhae</name>
    <dbReference type="NCBI Taxonomy" id="2603600"/>
    <lineage>
        <taxon>Bacteria</taxon>
        <taxon>Bacillati</taxon>
        <taxon>Actinomycetota</taxon>
        <taxon>Actinomycetes</taxon>
        <taxon>Streptosporangiales</taxon>
        <taxon>Streptosporangiaceae</taxon>
        <taxon>Nonomuraea</taxon>
    </lineage>
</organism>
<evidence type="ECO:0000313" key="1">
    <source>
        <dbReference type="EMBL" id="MFI6497401.1"/>
    </source>
</evidence>
<keyword evidence="2" id="KW-1185">Reference proteome</keyword>
<proteinExistence type="predicted"/>
<protein>
    <recommendedName>
        <fullName evidence="3">XRE family transcriptional regulator</fullName>
    </recommendedName>
</protein>
<dbReference type="RefSeq" id="WP_397080207.1">
    <property type="nucleotide sequence ID" value="NZ_JBITGY010000002.1"/>
</dbReference>
<name>A0ABW7YNC4_9ACTN</name>
<evidence type="ECO:0000313" key="2">
    <source>
        <dbReference type="Proteomes" id="UP001612741"/>
    </source>
</evidence>
<comment type="caution">
    <text evidence="1">The sequence shown here is derived from an EMBL/GenBank/DDBJ whole genome shotgun (WGS) entry which is preliminary data.</text>
</comment>
<accession>A0ABW7YNC4</accession>